<dbReference type="FunFam" id="1.10.472.80:FF:000027">
    <property type="entry name" value="GTPase activating protein (Evi5)"/>
    <property type="match status" value="1"/>
</dbReference>
<dbReference type="InterPro" id="IPR050302">
    <property type="entry name" value="Rab_GAP_TBC_domain"/>
</dbReference>
<dbReference type="SUPFAM" id="SSF47923">
    <property type="entry name" value="Ypt/Rab-GAP domain of gyp1p"/>
    <property type="match status" value="2"/>
</dbReference>
<dbReference type="PANTHER" id="PTHR47219">
    <property type="entry name" value="RAB GTPASE-ACTIVATING PROTEIN 1-LIKE"/>
    <property type="match status" value="1"/>
</dbReference>
<organism evidence="3">
    <name type="scientific">Amphora coffeiformis</name>
    <dbReference type="NCBI Taxonomy" id="265554"/>
    <lineage>
        <taxon>Eukaryota</taxon>
        <taxon>Sar</taxon>
        <taxon>Stramenopiles</taxon>
        <taxon>Ochrophyta</taxon>
        <taxon>Bacillariophyta</taxon>
        <taxon>Bacillariophyceae</taxon>
        <taxon>Bacillariophycidae</taxon>
        <taxon>Thalassiophysales</taxon>
        <taxon>Catenulaceae</taxon>
        <taxon>Amphora</taxon>
    </lineage>
</organism>
<feature type="region of interest" description="Disordered" evidence="1">
    <location>
        <begin position="1"/>
        <end position="68"/>
    </location>
</feature>
<dbReference type="Pfam" id="PF00566">
    <property type="entry name" value="RabGAP-TBC"/>
    <property type="match status" value="1"/>
</dbReference>
<protein>
    <recommendedName>
        <fullName evidence="2">Rab-GAP TBC domain-containing protein</fullName>
    </recommendedName>
</protein>
<evidence type="ECO:0000313" key="3">
    <source>
        <dbReference type="EMBL" id="CAE0410860.1"/>
    </source>
</evidence>
<proteinExistence type="predicted"/>
<dbReference type="InterPro" id="IPR035969">
    <property type="entry name" value="Rab-GAP_TBC_sf"/>
</dbReference>
<dbReference type="PANTHER" id="PTHR47219:SF9">
    <property type="entry name" value="GTPASE ACTIVATING PROTEIN AND CENTROSOME-ASSOCIATED, ISOFORM B"/>
    <property type="match status" value="1"/>
</dbReference>
<feature type="domain" description="Rab-GAP TBC" evidence="2">
    <location>
        <begin position="163"/>
        <end position="454"/>
    </location>
</feature>
<dbReference type="EMBL" id="HBIM01009831">
    <property type="protein sequence ID" value="CAE0410860.1"/>
    <property type="molecule type" value="Transcribed_RNA"/>
</dbReference>
<dbReference type="Gene3D" id="1.10.472.80">
    <property type="entry name" value="Ypt/Rab-GAP domain of gyp1p, domain 3"/>
    <property type="match status" value="1"/>
</dbReference>
<dbReference type="AlphaFoldDB" id="A0A7S3P6J2"/>
<reference evidence="3" key="1">
    <citation type="submission" date="2021-01" db="EMBL/GenBank/DDBJ databases">
        <authorList>
            <person name="Corre E."/>
            <person name="Pelletier E."/>
            <person name="Niang G."/>
            <person name="Scheremetjew M."/>
            <person name="Finn R."/>
            <person name="Kale V."/>
            <person name="Holt S."/>
            <person name="Cochrane G."/>
            <person name="Meng A."/>
            <person name="Brown T."/>
            <person name="Cohen L."/>
        </authorList>
    </citation>
    <scope>NUCLEOTIDE SEQUENCE</scope>
    <source>
        <strain evidence="3">CCMP127</strain>
    </source>
</reference>
<gene>
    <name evidence="3" type="ORF">ACOF00016_LOCUS8290</name>
</gene>
<dbReference type="SMART" id="SM00164">
    <property type="entry name" value="TBC"/>
    <property type="match status" value="1"/>
</dbReference>
<sequence>MKMVLVETMTSTATLKQETSNGKSSNGKSFVPTRMKVLSALPSSDSREESTTTEAVLRQSRDDDDDTQDDFVLVSTSINGSQQPRKRHRLDRFGFIANMDRHGNVLDEHEYTKKDPVLTGEEKETTERRVGKWNTMMERLPPAEATLRGGRRRKMVLRRLRKGVPEKQRATVWQWLGNVPSRMRKNPGFYRRLVEEASETRPPTPPEAQSKRFKSFKAIQDTIERDIHRTFPRHSMFYQDDAIVEEVLEGNDEITLNKVEALSLVRTSTEHITSGGGCLADSTREIAAMFRELEGNPIVVPQNVQQKVGPAHPDYVPPKQILNAQGGQASLRRVLKAYSVYDRDIGYCQGMNFIAGMFLTLMPEENAFWMLVAIMEDKPCQMRGLFGEGMQETHKVLHVAEQLINQYLPKLAKHMEAEHIHVTMFATQWLLTQFTSSFPFDLVVRVWDCILAEGWKMTYRVMLALLKHYELTLLQLSFEEILNFFRELPDQVKGHDIIETAMRIPLRRRQIAKFEKEWEARGATN</sequence>
<dbReference type="Gene3D" id="1.10.8.270">
    <property type="entry name" value="putative rabgap domain of human tbc1 domain family member 14 like domains"/>
    <property type="match status" value="1"/>
</dbReference>
<evidence type="ECO:0000259" key="2">
    <source>
        <dbReference type="PROSITE" id="PS50086"/>
    </source>
</evidence>
<dbReference type="GO" id="GO:0031267">
    <property type="term" value="F:small GTPase binding"/>
    <property type="evidence" value="ECO:0007669"/>
    <property type="project" value="TreeGrafter"/>
</dbReference>
<dbReference type="GO" id="GO:0005096">
    <property type="term" value="F:GTPase activator activity"/>
    <property type="evidence" value="ECO:0007669"/>
    <property type="project" value="TreeGrafter"/>
</dbReference>
<dbReference type="PROSITE" id="PS50086">
    <property type="entry name" value="TBC_RABGAP"/>
    <property type="match status" value="1"/>
</dbReference>
<name>A0A7S3P6J2_9STRA</name>
<dbReference type="InterPro" id="IPR000195">
    <property type="entry name" value="Rab-GAP-TBC_dom"/>
</dbReference>
<feature type="compositionally biased region" description="Polar residues" evidence="1">
    <location>
        <begin position="8"/>
        <end position="28"/>
    </location>
</feature>
<accession>A0A7S3P6J2</accession>
<evidence type="ECO:0000256" key="1">
    <source>
        <dbReference type="SAM" id="MobiDB-lite"/>
    </source>
</evidence>